<evidence type="ECO:0000313" key="2">
    <source>
        <dbReference type="EMBL" id="MRX65571.1"/>
    </source>
</evidence>
<sequence>MNRRYTAKINIGNITNKEIVTTFILNFLIVALSKLLRFMGLGYLVK</sequence>
<dbReference type="Proteomes" id="UP000443153">
    <property type="component" value="Unassembled WGS sequence"/>
</dbReference>
<keyword evidence="3" id="KW-1185">Reference proteome</keyword>
<keyword evidence="1" id="KW-0472">Membrane</keyword>
<protein>
    <submittedName>
        <fullName evidence="2">Uncharacterized protein</fullName>
    </submittedName>
</protein>
<comment type="caution">
    <text evidence="2">The sequence shown here is derived from an EMBL/GenBank/DDBJ whole genome shotgun (WGS) entry which is preliminary data.</text>
</comment>
<name>A0A6I2MP64_9FLAO</name>
<keyword evidence="1" id="KW-1133">Transmembrane helix</keyword>
<proteinExistence type="predicted"/>
<feature type="transmembrane region" description="Helical" evidence="1">
    <location>
        <begin position="20"/>
        <end position="45"/>
    </location>
</feature>
<dbReference type="EMBL" id="WKJH01000024">
    <property type="protein sequence ID" value="MRX65571.1"/>
    <property type="molecule type" value="Genomic_DNA"/>
</dbReference>
<evidence type="ECO:0000313" key="3">
    <source>
        <dbReference type="Proteomes" id="UP000443153"/>
    </source>
</evidence>
<evidence type="ECO:0000256" key="1">
    <source>
        <dbReference type="SAM" id="Phobius"/>
    </source>
</evidence>
<keyword evidence="1" id="KW-0812">Transmembrane</keyword>
<dbReference type="AlphaFoldDB" id="A0A6I2MP64"/>
<gene>
    <name evidence="2" type="ORF">GJ691_15560</name>
</gene>
<organism evidence="2 3">
    <name type="scientific">Maribacter luteus</name>
    <dbReference type="NCBI Taxonomy" id="2594478"/>
    <lineage>
        <taxon>Bacteria</taxon>
        <taxon>Pseudomonadati</taxon>
        <taxon>Bacteroidota</taxon>
        <taxon>Flavobacteriia</taxon>
        <taxon>Flavobacteriales</taxon>
        <taxon>Flavobacteriaceae</taxon>
        <taxon>Maribacter</taxon>
    </lineage>
</organism>
<dbReference type="RefSeq" id="WP_179955140.1">
    <property type="nucleotide sequence ID" value="NZ_WKJH01000024.1"/>
</dbReference>
<accession>A0A6I2MP64</accession>
<reference evidence="2 3" key="1">
    <citation type="submission" date="2019-11" db="EMBL/GenBank/DDBJ databases">
        <title>Maribacter lutea sp. nov., a marine bacterium isolated from intertidal sand.</title>
        <authorList>
            <person name="Liu A."/>
        </authorList>
    </citation>
    <scope>NUCLEOTIDE SEQUENCE [LARGE SCALE GENOMIC DNA]</scope>
    <source>
        <strain evidence="2 3">RZ05</strain>
    </source>
</reference>